<dbReference type="OrthoDB" id="2014913at2759"/>
<name>A0A388LYS7_CHABU</name>
<dbReference type="Gramene" id="GBG87413">
    <property type="protein sequence ID" value="GBG87413"/>
    <property type="gene ID" value="CBR_g45470"/>
</dbReference>
<dbReference type="PANTHER" id="PTHR22930:SF85">
    <property type="entry name" value="GH03217P-RELATED"/>
    <property type="match status" value="1"/>
</dbReference>
<keyword evidence="4" id="KW-0540">Nuclease</keyword>
<accession>A0A388LYS7</accession>
<proteinExistence type="inferred from homology"/>
<dbReference type="Proteomes" id="UP000265515">
    <property type="component" value="Unassembled WGS sequence"/>
</dbReference>
<keyword evidence="7" id="KW-0539">Nucleus</keyword>
<sequence>MDGCDGNGPAVLSTTEKTVVAAAAVAIVRRFQIESAAGRMKAALSRQRQRLLLQRVLDAPNCIITSQAVVQLCAAIGCGLLPRATPRWWMRRRAGRTWEDLRVCDDATEDYFWEKLHMSRRVFMEISEACTPHMQRPVTFYREPLQPEQIVAYALYRWATGESYDNSTSSFDMGRTSEVRAMRDVTATILRVYGEKISWPTGVRKQVVLRAFLDKGFPNCHDAVECTHIYVDKPASAPSENYFDRKHRFSVIAQVVVDLNLHVLDVFVGYPGSCHDIRVIQLSSMSRSAEEGLLFRWPPVTLPGGVTTNGYILGDNGYPPSEWVVVPYEGINQHPDEERFDTKQKVARGAVERAFGRLKGMWRLFLRTHKTNFESLPQQFTIVCILHNILLDAGIEFDKNLLWEVDANGVRRRVDLGIHRPRSQCPC</sequence>
<evidence type="ECO:0000313" key="9">
    <source>
        <dbReference type="EMBL" id="GBG87413.1"/>
    </source>
</evidence>
<evidence type="ECO:0000256" key="7">
    <source>
        <dbReference type="ARBA" id="ARBA00023242"/>
    </source>
</evidence>
<evidence type="ECO:0000256" key="1">
    <source>
        <dbReference type="ARBA" id="ARBA00001968"/>
    </source>
</evidence>
<evidence type="ECO:0000259" key="8">
    <source>
        <dbReference type="Pfam" id="PF13359"/>
    </source>
</evidence>
<dbReference type="InterPro" id="IPR027806">
    <property type="entry name" value="HARBI1_dom"/>
</dbReference>
<dbReference type="GO" id="GO:0046872">
    <property type="term" value="F:metal ion binding"/>
    <property type="evidence" value="ECO:0007669"/>
    <property type="project" value="UniProtKB-KW"/>
</dbReference>
<dbReference type="GO" id="GO:0004518">
    <property type="term" value="F:nuclease activity"/>
    <property type="evidence" value="ECO:0007669"/>
    <property type="project" value="UniProtKB-KW"/>
</dbReference>
<organism evidence="9 10">
    <name type="scientific">Chara braunii</name>
    <name type="common">Braun's stonewort</name>
    <dbReference type="NCBI Taxonomy" id="69332"/>
    <lineage>
        <taxon>Eukaryota</taxon>
        <taxon>Viridiplantae</taxon>
        <taxon>Streptophyta</taxon>
        <taxon>Charophyceae</taxon>
        <taxon>Charales</taxon>
        <taxon>Characeae</taxon>
        <taxon>Chara</taxon>
    </lineage>
</organism>
<evidence type="ECO:0000256" key="2">
    <source>
        <dbReference type="ARBA" id="ARBA00004123"/>
    </source>
</evidence>
<comment type="cofactor">
    <cofactor evidence="1">
        <name>a divalent metal cation</name>
        <dbReference type="ChEBI" id="CHEBI:60240"/>
    </cofactor>
</comment>
<evidence type="ECO:0000313" key="10">
    <source>
        <dbReference type="Proteomes" id="UP000265515"/>
    </source>
</evidence>
<evidence type="ECO:0000256" key="5">
    <source>
        <dbReference type="ARBA" id="ARBA00022723"/>
    </source>
</evidence>
<evidence type="ECO:0000256" key="4">
    <source>
        <dbReference type="ARBA" id="ARBA00022722"/>
    </source>
</evidence>
<dbReference type="Pfam" id="PF13359">
    <property type="entry name" value="DDE_Tnp_4"/>
    <property type="match status" value="1"/>
</dbReference>
<reference evidence="9 10" key="1">
    <citation type="journal article" date="2018" name="Cell">
        <title>The Chara Genome: Secondary Complexity and Implications for Plant Terrestrialization.</title>
        <authorList>
            <person name="Nishiyama T."/>
            <person name="Sakayama H."/>
            <person name="Vries J.D."/>
            <person name="Buschmann H."/>
            <person name="Saint-Marcoux D."/>
            <person name="Ullrich K.K."/>
            <person name="Haas F.B."/>
            <person name="Vanderstraeten L."/>
            <person name="Becker D."/>
            <person name="Lang D."/>
            <person name="Vosolsobe S."/>
            <person name="Rombauts S."/>
            <person name="Wilhelmsson P.K.I."/>
            <person name="Janitza P."/>
            <person name="Kern R."/>
            <person name="Heyl A."/>
            <person name="Rumpler F."/>
            <person name="Villalobos L.I.A.C."/>
            <person name="Clay J.M."/>
            <person name="Skokan R."/>
            <person name="Toyoda A."/>
            <person name="Suzuki Y."/>
            <person name="Kagoshima H."/>
            <person name="Schijlen E."/>
            <person name="Tajeshwar N."/>
            <person name="Catarino B."/>
            <person name="Hetherington A.J."/>
            <person name="Saltykova A."/>
            <person name="Bonnot C."/>
            <person name="Breuninger H."/>
            <person name="Symeonidi A."/>
            <person name="Radhakrishnan G.V."/>
            <person name="Van Nieuwerburgh F."/>
            <person name="Deforce D."/>
            <person name="Chang C."/>
            <person name="Karol K.G."/>
            <person name="Hedrich R."/>
            <person name="Ulvskov P."/>
            <person name="Glockner G."/>
            <person name="Delwiche C.F."/>
            <person name="Petrasek J."/>
            <person name="Van de Peer Y."/>
            <person name="Friml J."/>
            <person name="Beilby M."/>
            <person name="Dolan L."/>
            <person name="Kohara Y."/>
            <person name="Sugano S."/>
            <person name="Fujiyama A."/>
            <person name="Delaux P.-M."/>
            <person name="Quint M."/>
            <person name="TheiBen G."/>
            <person name="Hagemann M."/>
            <person name="Harholt J."/>
            <person name="Dunand C."/>
            <person name="Zachgo S."/>
            <person name="Langdale J."/>
            <person name="Maumus F."/>
            <person name="Straeten D.V.D."/>
            <person name="Gould S.B."/>
            <person name="Rensing S.A."/>
        </authorList>
    </citation>
    <scope>NUCLEOTIDE SEQUENCE [LARGE SCALE GENOMIC DNA]</scope>
    <source>
        <strain evidence="9 10">S276</strain>
    </source>
</reference>
<dbReference type="InterPro" id="IPR045249">
    <property type="entry name" value="HARBI1-like"/>
</dbReference>
<dbReference type="PANTHER" id="PTHR22930">
    <property type="match status" value="1"/>
</dbReference>
<dbReference type="AlphaFoldDB" id="A0A388LYS7"/>
<comment type="similarity">
    <text evidence="3">Belongs to the HARBI1 family.</text>
</comment>
<keyword evidence="5" id="KW-0479">Metal-binding</keyword>
<comment type="subcellular location">
    <subcellularLocation>
        <location evidence="2">Nucleus</location>
    </subcellularLocation>
</comment>
<dbReference type="GO" id="GO:0005634">
    <property type="term" value="C:nucleus"/>
    <property type="evidence" value="ECO:0007669"/>
    <property type="project" value="UniProtKB-SubCell"/>
</dbReference>
<keyword evidence="10" id="KW-1185">Reference proteome</keyword>
<dbReference type="GO" id="GO:0016787">
    <property type="term" value="F:hydrolase activity"/>
    <property type="evidence" value="ECO:0007669"/>
    <property type="project" value="UniProtKB-KW"/>
</dbReference>
<comment type="caution">
    <text evidence="9">The sequence shown here is derived from an EMBL/GenBank/DDBJ whole genome shotgun (WGS) entry which is preliminary data.</text>
</comment>
<gene>
    <name evidence="9" type="ORF">CBR_g45470</name>
</gene>
<evidence type="ECO:0000256" key="6">
    <source>
        <dbReference type="ARBA" id="ARBA00022801"/>
    </source>
</evidence>
<dbReference type="EMBL" id="BFEA01000611">
    <property type="protein sequence ID" value="GBG87413.1"/>
    <property type="molecule type" value="Genomic_DNA"/>
</dbReference>
<feature type="domain" description="DDE Tnp4" evidence="8">
    <location>
        <begin position="224"/>
        <end position="388"/>
    </location>
</feature>
<protein>
    <recommendedName>
        <fullName evidence="8">DDE Tnp4 domain-containing protein</fullName>
    </recommendedName>
</protein>
<evidence type="ECO:0000256" key="3">
    <source>
        <dbReference type="ARBA" id="ARBA00006958"/>
    </source>
</evidence>
<keyword evidence="6" id="KW-0378">Hydrolase</keyword>